<feature type="domain" description="Type II secretion system protein GspF" evidence="7">
    <location>
        <begin position="156"/>
        <end position="281"/>
    </location>
</feature>
<feature type="transmembrane region" description="Helical" evidence="6">
    <location>
        <begin position="6"/>
        <end position="26"/>
    </location>
</feature>
<dbReference type="Pfam" id="PF00482">
    <property type="entry name" value="T2SSF"/>
    <property type="match status" value="1"/>
</dbReference>
<dbReference type="PANTHER" id="PTHR35007">
    <property type="entry name" value="INTEGRAL MEMBRANE PROTEIN-RELATED"/>
    <property type="match status" value="1"/>
</dbReference>
<dbReference type="GO" id="GO:0005886">
    <property type="term" value="C:plasma membrane"/>
    <property type="evidence" value="ECO:0007669"/>
    <property type="project" value="UniProtKB-SubCell"/>
</dbReference>
<feature type="transmembrane region" description="Helical" evidence="6">
    <location>
        <begin position="118"/>
        <end position="136"/>
    </location>
</feature>
<dbReference type="Proteomes" id="UP000277498">
    <property type="component" value="Unassembled WGS sequence"/>
</dbReference>
<proteinExistence type="predicted"/>
<protein>
    <submittedName>
        <fullName evidence="8">Bacterial type II secretion system protein F domain protein</fullName>
    </submittedName>
</protein>
<keyword evidence="5 6" id="KW-0472">Membrane</keyword>
<dbReference type="InterPro" id="IPR042094">
    <property type="entry name" value="T2SS_GspF_sf"/>
</dbReference>
<gene>
    <name evidence="8" type="ORF">XINFAN_00517</name>
</gene>
<evidence type="ECO:0000313" key="8">
    <source>
        <dbReference type="EMBL" id="VDC21153.1"/>
    </source>
</evidence>
<dbReference type="AlphaFoldDB" id="A0A3P5WCC9"/>
<comment type="subcellular location">
    <subcellularLocation>
        <location evidence="1">Cell membrane</location>
        <topology evidence="1">Multi-pass membrane protein</topology>
    </subcellularLocation>
</comment>
<keyword evidence="3 6" id="KW-0812">Transmembrane</keyword>
<name>A0A3P5WCC9_9RHOB</name>
<dbReference type="EMBL" id="UXAW01000034">
    <property type="protein sequence ID" value="VDC21153.1"/>
    <property type="molecule type" value="Genomic_DNA"/>
</dbReference>
<accession>A0A3P5WCC9</accession>
<evidence type="ECO:0000256" key="5">
    <source>
        <dbReference type="ARBA" id="ARBA00023136"/>
    </source>
</evidence>
<evidence type="ECO:0000313" key="9">
    <source>
        <dbReference type="Proteomes" id="UP000277498"/>
    </source>
</evidence>
<feature type="transmembrane region" description="Helical" evidence="6">
    <location>
        <begin position="264"/>
        <end position="284"/>
    </location>
</feature>
<keyword evidence="4 6" id="KW-1133">Transmembrane helix</keyword>
<feature type="transmembrane region" description="Helical" evidence="6">
    <location>
        <begin position="94"/>
        <end position="112"/>
    </location>
</feature>
<reference evidence="8 9" key="1">
    <citation type="submission" date="2018-11" db="EMBL/GenBank/DDBJ databases">
        <authorList>
            <person name="Criscuolo A."/>
        </authorList>
    </citation>
    <scope>NUCLEOTIDE SEQUENCE [LARGE SCALE GENOMIC DNA]</scope>
    <source>
        <strain evidence="8">ACIP111625</strain>
    </source>
</reference>
<dbReference type="Gene3D" id="1.20.81.30">
    <property type="entry name" value="Type II secretion system (T2SS), domain F"/>
    <property type="match status" value="1"/>
</dbReference>
<evidence type="ECO:0000256" key="1">
    <source>
        <dbReference type="ARBA" id="ARBA00004651"/>
    </source>
</evidence>
<sequence length="322" mass="35492">MVLSHILSLMLGFGLLLLTAAAGMALSENYRKLQRAVIRRFSGSVETAGPEDRDRAAGQQALRREDPPRWWARVIKVAPGRDNLAAFGTEMRRITLVLVLSVTTLVAILANAATGTNLLLGALAGLLVSAVIWRFWAGLRFRRRLAAIDDAVPEALDMIVRSLRVGLPVASAIQSVGQELTAPLSDEFAETSRRISYGQDPVRALRDMAERCQNQNLRFFAAAVSIQSASGGNLAEVIERLCAIARGRQQMRRKVRSITAEAKWSGRFLSFFPLLATTMLLAINPGYFEEISDKPFFLPMLAVVGGLLTLNILFMRWLVKIE</sequence>
<evidence type="ECO:0000259" key="7">
    <source>
        <dbReference type="Pfam" id="PF00482"/>
    </source>
</evidence>
<feature type="transmembrane region" description="Helical" evidence="6">
    <location>
        <begin position="296"/>
        <end position="319"/>
    </location>
</feature>
<organism evidence="8 9">
    <name type="scientific">Pseudogemmobacter humi</name>
    <dbReference type="NCBI Taxonomy" id="2483812"/>
    <lineage>
        <taxon>Bacteria</taxon>
        <taxon>Pseudomonadati</taxon>
        <taxon>Pseudomonadota</taxon>
        <taxon>Alphaproteobacteria</taxon>
        <taxon>Rhodobacterales</taxon>
        <taxon>Paracoccaceae</taxon>
        <taxon>Pseudogemmobacter</taxon>
    </lineage>
</organism>
<dbReference type="RefSeq" id="WP_124084957.1">
    <property type="nucleotide sequence ID" value="NZ_UXAW01000034.1"/>
</dbReference>
<dbReference type="OrthoDB" id="9803381at2"/>
<evidence type="ECO:0000256" key="4">
    <source>
        <dbReference type="ARBA" id="ARBA00022989"/>
    </source>
</evidence>
<dbReference type="PANTHER" id="PTHR35007:SF1">
    <property type="entry name" value="PILUS ASSEMBLY PROTEIN"/>
    <property type="match status" value="1"/>
</dbReference>
<evidence type="ECO:0000256" key="2">
    <source>
        <dbReference type="ARBA" id="ARBA00022475"/>
    </source>
</evidence>
<keyword evidence="2" id="KW-1003">Cell membrane</keyword>
<evidence type="ECO:0000256" key="6">
    <source>
        <dbReference type="SAM" id="Phobius"/>
    </source>
</evidence>
<keyword evidence="9" id="KW-1185">Reference proteome</keyword>
<dbReference type="InterPro" id="IPR018076">
    <property type="entry name" value="T2SS_GspF_dom"/>
</dbReference>
<evidence type="ECO:0000256" key="3">
    <source>
        <dbReference type="ARBA" id="ARBA00022692"/>
    </source>
</evidence>